<dbReference type="InterPro" id="IPR039614">
    <property type="entry name" value="PMI1-like"/>
</dbReference>
<sequence>MADYITNRRNSNTQLLQELEALSETLYQPPSHTTTTRRTASLVLPRDSIPPIESLTGGAKNDNDTDSIVVNPKPRSRRMSLSPWRSRPKLDIQSEDNIQQQSNTSTSSAKLVKKLDSKGAESNSEKKGLWNWKPIRALAHIGKQKLSCLFSVEVVTVQGLPASMNGLRLSVCVRKKETKDGAVQTMPSRVSQGAADFEETLFIRCNVYYAPGTGTSNGGAQYKFEPRPFSIFVFAVDAEELDFGKNMVDLSEMIEESVQKSFEGNRIRQWDTSYTLSGKAKGGEVVLKLGFQIMEKDGGVGIYSQADGGTKNAKSYSSSFARKQSKKSFSVQSPRMSSLSSANWTPSQTGTTANIQGIDELNLDDEPVKEEPESKAEDLDLPDFDIVDKGIEIQDKGVEMEDKDEATKEVGEEEEDGDEQSEGNSDKRSVSSSHEVVKEVVHDQMHLTRLSALDSIAQQIKALESMFKDENQVKMEEDDSESQRLDANEETVTREFLQMLEDSGVSQLKTDNQEIPALKLQGGGGNEDNEKRESGIFIPDLAKGLGCVVQTRNGGFLAAMNPFNTAVLRKDTPKLAMQISKPFVLPSIPSSMNGFELFQRMAAVGVEEFTSKILSMMPMEELVGKTAEQIAFEGIASAIIQGRNKEGGASSSAAETVAVVKSMATAMNTSRNERISTGIWNISDKPLTVDEILAFTLQKMEAMTVEALKIQADIPEEEAPFDVSAIKKDDDGHPLDSAVPLEDWTKDDKSDSIMISVVVQLRDPLRQFEAVGGPMIALVQAVPIDEETNNFDNEEKKFKIACLAIGGLKVRSGGRKNTWDTEKQKLTAMQWLVAYGLGKIGKKAKKSSPLKGQDLLWSISSRVMADMWLKSIRNPDIKFIM</sequence>
<evidence type="ECO:0000256" key="1">
    <source>
        <dbReference type="SAM" id="MobiDB-lite"/>
    </source>
</evidence>
<feature type="compositionally biased region" description="Polar residues" evidence="1">
    <location>
        <begin position="25"/>
        <end position="39"/>
    </location>
</feature>
<feature type="region of interest" description="Disordered" evidence="1">
    <location>
        <begin position="24"/>
        <end position="126"/>
    </location>
</feature>
<dbReference type="Pfam" id="PF21745">
    <property type="entry name" value="PMI1_PMIR1-2_C"/>
    <property type="match status" value="1"/>
</dbReference>
<comment type="caution">
    <text evidence="3">The sequence shown here is derived from an EMBL/GenBank/DDBJ whole genome shotgun (WGS) entry which is preliminary data.</text>
</comment>
<feature type="compositionally biased region" description="Basic and acidic residues" evidence="1">
    <location>
        <begin position="113"/>
        <end position="126"/>
    </location>
</feature>
<evidence type="ECO:0000259" key="2">
    <source>
        <dbReference type="PROSITE" id="PS51840"/>
    </source>
</evidence>
<feature type="domain" description="C2 NT-type" evidence="2">
    <location>
        <begin position="138"/>
        <end position="295"/>
    </location>
</feature>
<dbReference type="Pfam" id="PF10358">
    <property type="entry name" value="NT-C2"/>
    <property type="match status" value="1"/>
</dbReference>
<feature type="region of interest" description="Disordered" evidence="1">
    <location>
        <begin position="392"/>
        <end position="436"/>
    </location>
</feature>
<evidence type="ECO:0000313" key="3">
    <source>
        <dbReference type="EMBL" id="KAL3325502.1"/>
    </source>
</evidence>
<feature type="compositionally biased region" description="Acidic residues" evidence="1">
    <location>
        <begin position="411"/>
        <end position="421"/>
    </location>
</feature>
<dbReference type="PROSITE" id="PS51840">
    <property type="entry name" value="C2_NT"/>
    <property type="match status" value="1"/>
</dbReference>
<proteinExistence type="predicted"/>
<reference evidence="3 4" key="1">
    <citation type="submission" date="2024-05" db="EMBL/GenBank/DDBJ databases">
        <title>De novo assembly of an allotetraploid wild potato.</title>
        <authorList>
            <person name="Hosaka A.J."/>
        </authorList>
    </citation>
    <scope>NUCLEOTIDE SEQUENCE [LARGE SCALE GENOMIC DNA]</scope>
    <source>
        <tissue evidence="3">Young leaves</tissue>
    </source>
</reference>
<feature type="compositionally biased region" description="Basic and acidic residues" evidence="1">
    <location>
        <begin position="392"/>
        <end position="410"/>
    </location>
</feature>
<dbReference type="Proteomes" id="UP001627284">
    <property type="component" value="Unassembled WGS sequence"/>
</dbReference>
<feature type="compositionally biased region" description="Basic and acidic residues" evidence="1">
    <location>
        <begin position="424"/>
        <end position="436"/>
    </location>
</feature>
<gene>
    <name evidence="3" type="ORF">AABB24_036636</name>
</gene>
<dbReference type="PANTHER" id="PTHR33414">
    <property type="entry name" value="PROTEIN PLASTID MOVEMENT IMPAIRED 1-RELATED 1"/>
    <property type="match status" value="1"/>
</dbReference>
<protein>
    <recommendedName>
        <fullName evidence="2">C2 NT-type domain-containing protein</fullName>
    </recommendedName>
</protein>
<dbReference type="InterPro" id="IPR048972">
    <property type="entry name" value="PMI1_PMIR1-2_C"/>
</dbReference>
<organism evidence="3 4">
    <name type="scientific">Solanum stoloniferum</name>
    <dbReference type="NCBI Taxonomy" id="62892"/>
    <lineage>
        <taxon>Eukaryota</taxon>
        <taxon>Viridiplantae</taxon>
        <taxon>Streptophyta</taxon>
        <taxon>Embryophyta</taxon>
        <taxon>Tracheophyta</taxon>
        <taxon>Spermatophyta</taxon>
        <taxon>Magnoliopsida</taxon>
        <taxon>eudicotyledons</taxon>
        <taxon>Gunneridae</taxon>
        <taxon>Pentapetalae</taxon>
        <taxon>asterids</taxon>
        <taxon>lamiids</taxon>
        <taxon>Solanales</taxon>
        <taxon>Solanaceae</taxon>
        <taxon>Solanoideae</taxon>
        <taxon>Solaneae</taxon>
        <taxon>Solanum</taxon>
    </lineage>
</organism>
<evidence type="ECO:0000313" key="4">
    <source>
        <dbReference type="Proteomes" id="UP001627284"/>
    </source>
</evidence>
<accession>A0ABD2R113</accession>
<feature type="compositionally biased region" description="Low complexity" evidence="1">
    <location>
        <begin position="99"/>
        <end position="108"/>
    </location>
</feature>
<keyword evidence="4" id="KW-1185">Reference proteome</keyword>
<dbReference type="PANTHER" id="PTHR33414:SF2">
    <property type="entry name" value="PROTEIN PLASTID MOVEMENT IMPAIRED 1"/>
    <property type="match status" value="1"/>
</dbReference>
<dbReference type="InterPro" id="IPR019448">
    <property type="entry name" value="NT-C2"/>
</dbReference>
<dbReference type="EMBL" id="JBJKTR010000022">
    <property type="protein sequence ID" value="KAL3325502.1"/>
    <property type="molecule type" value="Genomic_DNA"/>
</dbReference>
<dbReference type="AlphaFoldDB" id="A0ABD2R113"/>
<feature type="region of interest" description="Disordered" evidence="1">
    <location>
        <begin position="327"/>
        <end position="352"/>
    </location>
</feature>
<name>A0ABD2R113_9SOLN</name>